<dbReference type="GO" id="GO:0016787">
    <property type="term" value="F:hydrolase activity"/>
    <property type="evidence" value="ECO:0007669"/>
    <property type="project" value="UniProtKB-KW"/>
</dbReference>
<dbReference type="InterPro" id="IPR029058">
    <property type="entry name" value="AB_hydrolase_fold"/>
</dbReference>
<proteinExistence type="predicted"/>
<dbReference type="InterPro" id="IPR050471">
    <property type="entry name" value="AB_hydrolase"/>
</dbReference>
<feature type="domain" description="AB hydrolase-1" evidence="1">
    <location>
        <begin position="25"/>
        <end position="256"/>
    </location>
</feature>
<dbReference type="EMBL" id="JACBAZ010000013">
    <property type="protein sequence ID" value="NWK57508.1"/>
    <property type="molecule type" value="Genomic_DNA"/>
</dbReference>
<dbReference type="PANTHER" id="PTHR43433">
    <property type="entry name" value="HYDROLASE, ALPHA/BETA FOLD FAMILY PROTEIN"/>
    <property type="match status" value="1"/>
</dbReference>
<dbReference type="InterPro" id="IPR000073">
    <property type="entry name" value="AB_hydrolase_1"/>
</dbReference>
<sequence>MPIHSTHQFNMHYEVHQQSNTSQTPVICIMGITAPGSVWEAHVEVWSQQFQCITADNRGVGQSDKPSGDYTSAMMADDYANLMDGLGIQQAHIVGCSMGSIIGQQLAIRHPEKVKSLVLMCSWARCDNYAKSIFSHMQQTKAHLTPAAFMEWIQLLIFHKRSWDDPEMLESMIEGRENAAEDPNPQPLHGLQGQAAACIHHDTLNQLEQIQAPALVIGGAEDIFTPAWMAEEIDAKLSNSTLHLYPESGHAFHWENLEDFNQRVAHFINSNN</sequence>
<dbReference type="Pfam" id="PF00561">
    <property type="entry name" value="Abhydrolase_1"/>
    <property type="match status" value="1"/>
</dbReference>
<keyword evidence="3" id="KW-1185">Reference proteome</keyword>
<evidence type="ECO:0000313" key="3">
    <source>
        <dbReference type="Proteomes" id="UP000557872"/>
    </source>
</evidence>
<accession>A0A851GI91</accession>
<reference evidence="2 3" key="1">
    <citation type="submission" date="2020-07" db="EMBL/GenBank/DDBJ databases">
        <title>Roseicoccus Jingziensis gen. nov., sp. nov., isolated from coastal seawater.</title>
        <authorList>
            <person name="Feng X."/>
        </authorList>
    </citation>
    <scope>NUCLEOTIDE SEQUENCE [LARGE SCALE GENOMIC DNA]</scope>
    <source>
        <strain evidence="2 3">N1E253</strain>
    </source>
</reference>
<evidence type="ECO:0000259" key="1">
    <source>
        <dbReference type="Pfam" id="PF00561"/>
    </source>
</evidence>
<dbReference type="Proteomes" id="UP000557872">
    <property type="component" value="Unassembled WGS sequence"/>
</dbReference>
<dbReference type="AlphaFoldDB" id="A0A851GI91"/>
<protein>
    <submittedName>
        <fullName evidence="2">Alpha/beta hydrolase</fullName>
    </submittedName>
</protein>
<organism evidence="2 3">
    <name type="scientific">Oceaniferula marina</name>
    <dbReference type="NCBI Taxonomy" id="2748318"/>
    <lineage>
        <taxon>Bacteria</taxon>
        <taxon>Pseudomonadati</taxon>
        <taxon>Verrucomicrobiota</taxon>
        <taxon>Verrucomicrobiia</taxon>
        <taxon>Verrucomicrobiales</taxon>
        <taxon>Verrucomicrobiaceae</taxon>
        <taxon>Oceaniferula</taxon>
    </lineage>
</organism>
<keyword evidence="2" id="KW-0378">Hydrolase</keyword>
<dbReference type="PRINTS" id="PR00111">
    <property type="entry name" value="ABHYDROLASE"/>
</dbReference>
<name>A0A851GI91_9BACT</name>
<dbReference type="PANTHER" id="PTHR43433:SF5">
    <property type="entry name" value="AB HYDROLASE-1 DOMAIN-CONTAINING PROTEIN"/>
    <property type="match status" value="1"/>
</dbReference>
<dbReference type="RefSeq" id="WP_178934671.1">
    <property type="nucleotide sequence ID" value="NZ_JACBAZ010000013.1"/>
</dbReference>
<dbReference type="Gene3D" id="3.40.50.1820">
    <property type="entry name" value="alpha/beta hydrolase"/>
    <property type="match status" value="1"/>
</dbReference>
<comment type="caution">
    <text evidence="2">The sequence shown here is derived from an EMBL/GenBank/DDBJ whole genome shotgun (WGS) entry which is preliminary data.</text>
</comment>
<evidence type="ECO:0000313" key="2">
    <source>
        <dbReference type="EMBL" id="NWK57508.1"/>
    </source>
</evidence>
<gene>
    <name evidence="2" type="ORF">HW115_17960</name>
</gene>
<dbReference type="SUPFAM" id="SSF53474">
    <property type="entry name" value="alpha/beta-Hydrolases"/>
    <property type="match status" value="1"/>
</dbReference>